<reference evidence="4" key="1">
    <citation type="submission" date="2022-11" db="EMBL/GenBank/DDBJ databases">
        <authorList>
            <person name="Petersen C."/>
        </authorList>
    </citation>
    <scope>NUCLEOTIDE SEQUENCE</scope>
    <source>
        <strain evidence="4">IBT 23319</strain>
    </source>
</reference>
<proteinExistence type="predicted"/>
<keyword evidence="5" id="KW-1185">Reference proteome</keyword>
<dbReference type="Gene3D" id="2.60.120.260">
    <property type="entry name" value="Galactose-binding domain-like"/>
    <property type="match status" value="1"/>
</dbReference>
<dbReference type="OrthoDB" id="1657402at2759"/>
<accession>A0A9W9TV56</accession>
<dbReference type="SUPFAM" id="SSF49785">
    <property type="entry name" value="Galactose-binding domain-like"/>
    <property type="match status" value="1"/>
</dbReference>
<protein>
    <recommendedName>
        <fullName evidence="3">Beta-galactosidase jelly roll domain-containing protein</fullName>
    </recommendedName>
</protein>
<feature type="domain" description="Beta-galactosidase jelly roll" evidence="3">
    <location>
        <begin position="24"/>
        <end position="133"/>
    </location>
</feature>
<evidence type="ECO:0000256" key="1">
    <source>
        <dbReference type="ARBA" id="ARBA00022801"/>
    </source>
</evidence>
<dbReference type="Proteomes" id="UP001147733">
    <property type="component" value="Unassembled WGS sequence"/>
</dbReference>
<dbReference type="GO" id="GO:0004565">
    <property type="term" value="F:beta-galactosidase activity"/>
    <property type="evidence" value="ECO:0007669"/>
    <property type="project" value="UniProtKB-ARBA"/>
</dbReference>
<keyword evidence="1" id="KW-0378">Hydrolase</keyword>
<evidence type="ECO:0000313" key="4">
    <source>
        <dbReference type="EMBL" id="KAJ5242617.1"/>
    </source>
</evidence>
<dbReference type="GeneID" id="81379031"/>
<dbReference type="AlphaFoldDB" id="A0A9W9TV56"/>
<evidence type="ECO:0000256" key="2">
    <source>
        <dbReference type="ARBA" id="ARBA00023295"/>
    </source>
</evidence>
<evidence type="ECO:0000259" key="3">
    <source>
        <dbReference type="Pfam" id="PF13364"/>
    </source>
</evidence>
<keyword evidence="2" id="KW-0326">Glycosidase</keyword>
<dbReference type="InterPro" id="IPR025300">
    <property type="entry name" value="BetaGal_jelly_roll_dom"/>
</dbReference>
<evidence type="ECO:0000313" key="5">
    <source>
        <dbReference type="Proteomes" id="UP001147733"/>
    </source>
</evidence>
<gene>
    <name evidence="4" type="ORF">N7469_000944</name>
</gene>
<sequence>MIGNLGGESYHDLIRCPLSEGAMYAERQGYHYPKPPNSQWASLNPISDGISEAGVGFFTISFSFDIPHGWDVPMSIVFNGTEVQSPRSNKGLNYRCQFFFNNLGPQVSFPVPEGTLNHNGLNYIALTLWAQDEQGATLGNLQLTPTATIRSGYKKPDPVPKPSWSLRQEAYQQLGRRPSSLVRAFGRFWIFN</sequence>
<dbReference type="EMBL" id="JAPQKT010000001">
    <property type="protein sequence ID" value="KAJ5242617.1"/>
    <property type="molecule type" value="Genomic_DNA"/>
</dbReference>
<name>A0A9W9TV56_PENCI</name>
<dbReference type="Pfam" id="PF13364">
    <property type="entry name" value="BetaGal_ABD2"/>
    <property type="match status" value="1"/>
</dbReference>
<reference evidence="4" key="2">
    <citation type="journal article" date="2023" name="IMA Fungus">
        <title>Comparative genomic study of the Penicillium genus elucidates a diverse pangenome and 15 lateral gene transfer events.</title>
        <authorList>
            <person name="Petersen C."/>
            <person name="Sorensen T."/>
            <person name="Nielsen M.R."/>
            <person name="Sondergaard T.E."/>
            <person name="Sorensen J.L."/>
            <person name="Fitzpatrick D.A."/>
            <person name="Frisvad J.C."/>
            <person name="Nielsen K.L."/>
        </authorList>
    </citation>
    <scope>NUCLEOTIDE SEQUENCE</scope>
    <source>
        <strain evidence="4">IBT 23319</strain>
    </source>
</reference>
<dbReference type="RefSeq" id="XP_056505621.1">
    <property type="nucleotide sequence ID" value="XM_056639864.1"/>
</dbReference>
<organism evidence="4 5">
    <name type="scientific">Penicillium citrinum</name>
    <dbReference type="NCBI Taxonomy" id="5077"/>
    <lineage>
        <taxon>Eukaryota</taxon>
        <taxon>Fungi</taxon>
        <taxon>Dikarya</taxon>
        <taxon>Ascomycota</taxon>
        <taxon>Pezizomycotina</taxon>
        <taxon>Eurotiomycetes</taxon>
        <taxon>Eurotiomycetidae</taxon>
        <taxon>Eurotiales</taxon>
        <taxon>Aspergillaceae</taxon>
        <taxon>Penicillium</taxon>
    </lineage>
</organism>
<comment type="caution">
    <text evidence="4">The sequence shown here is derived from an EMBL/GenBank/DDBJ whole genome shotgun (WGS) entry which is preliminary data.</text>
</comment>
<dbReference type="InterPro" id="IPR008979">
    <property type="entry name" value="Galactose-bd-like_sf"/>
</dbReference>